<dbReference type="SUPFAM" id="SSF55920">
    <property type="entry name" value="Creatinase/aminopeptidase"/>
    <property type="match status" value="1"/>
</dbReference>
<dbReference type="GO" id="GO:0046872">
    <property type="term" value="F:metal ion binding"/>
    <property type="evidence" value="ECO:0007669"/>
    <property type="project" value="UniProtKB-KW"/>
</dbReference>
<evidence type="ECO:0000313" key="8">
    <source>
        <dbReference type="EMBL" id="RUO57563.1"/>
    </source>
</evidence>
<proteinExistence type="inferred from homology"/>
<feature type="domain" description="Creatinase N-terminal" evidence="7">
    <location>
        <begin position="35"/>
        <end position="168"/>
    </location>
</feature>
<evidence type="ECO:0000313" key="9">
    <source>
        <dbReference type="Proteomes" id="UP000287330"/>
    </source>
</evidence>
<dbReference type="OrthoDB" id="9761809at2"/>
<dbReference type="GO" id="GO:0006508">
    <property type="term" value="P:proteolysis"/>
    <property type="evidence" value="ECO:0007669"/>
    <property type="project" value="UniProtKB-KW"/>
</dbReference>
<dbReference type="InterPro" id="IPR000587">
    <property type="entry name" value="Creatinase_N"/>
</dbReference>
<comment type="similarity">
    <text evidence="5">Belongs to the peptidase M24B family.</text>
</comment>
<accession>A0A432Y9F3</accession>
<evidence type="ECO:0000259" key="6">
    <source>
        <dbReference type="Pfam" id="PF00557"/>
    </source>
</evidence>
<dbReference type="PANTHER" id="PTHR46112:SF3">
    <property type="entry name" value="AMINOPEPTIDASE YPDF"/>
    <property type="match status" value="1"/>
</dbReference>
<name>A0A432Y9F3_9GAMM</name>
<dbReference type="RefSeq" id="WP_110573290.1">
    <property type="nucleotide sequence ID" value="NZ_PIPV01000002.1"/>
</dbReference>
<evidence type="ECO:0000256" key="3">
    <source>
        <dbReference type="ARBA" id="ARBA00022801"/>
    </source>
</evidence>
<dbReference type="AlphaFoldDB" id="A0A432Y9F3"/>
<protein>
    <submittedName>
        <fullName evidence="8">X-Pro dipeptidase</fullName>
    </submittedName>
</protein>
<evidence type="ECO:0000256" key="4">
    <source>
        <dbReference type="ARBA" id="ARBA00023049"/>
    </source>
</evidence>
<dbReference type="Proteomes" id="UP000287330">
    <property type="component" value="Unassembled WGS sequence"/>
</dbReference>
<dbReference type="EMBL" id="PIPV01000002">
    <property type="protein sequence ID" value="RUO57563.1"/>
    <property type="molecule type" value="Genomic_DNA"/>
</dbReference>
<keyword evidence="3" id="KW-0378">Hydrolase</keyword>
<dbReference type="Gene3D" id="3.40.350.10">
    <property type="entry name" value="Creatinase/prolidase N-terminal domain"/>
    <property type="match status" value="1"/>
</dbReference>
<dbReference type="PANTHER" id="PTHR46112">
    <property type="entry name" value="AMINOPEPTIDASE"/>
    <property type="match status" value="1"/>
</dbReference>
<keyword evidence="2 5" id="KW-0479">Metal-binding</keyword>
<keyword evidence="1" id="KW-0645">Protease</keyword>
<dbReference type="Pfam" id="PF01321">
    <property type="entry name" value="Creatinase_N"/>
    <property type="match status" value="1"/>
</dbReference>
<dbReference type="InterPro" id="IPR029149">
    <property type="entry name" value="Creatin/AminoP/Spt16_N"/>
</dbReference>
<gene>
    <name evidence="8" type="ORF">CWE25_03610</name>
</gene>
<evidence type="ECO:0000256" key="1">
    <source>
        <dbReference type="ARBA" id="ARBA00022670"/>
    </source>
</evidence>
<dbReference type="SUPFAM" id="SSF53092">
    <property type="entry name" value="Creatinase/prolidase N-terminal domain"/>
    <property type="match status" value="1"/>
</dbReference>
<keyword evidence="9" id="KW-1185">Reference proteome</keyword>
<organism evidence="8 9">
    <name type="scientific">Idiomarina fontislapidosi</name>
    <dbReference type="NCBI Taxonomy" id="263723"/>
    <lineage>
        <taxon>Bacteria</taxon>
        <taxon>Pseudomonadati</taxon>
        <taxon>Pseudomonadota</taxon>
        <taxon>Gammaproteobacteria</taxon>
        <taxon>Alteromonadales</taxon>
        <taxon>Idiomarinaceae</taxon>
        <taxon>Idiomarina</taxon>
    </lineage>
</organism>
<dbReference type="InterPro" id="IPR001131">
    <property type="entry name" value="Peptidase_M24B_aminopep-P_CS"/>
</dbReference>
<evidence type="ECO:0000259" key="7">
    <source>
        <dbReference type="Pfam" id="PF01321"/>
    </source>
</evidence>
<sequence length="404" mass="45240">MTRGIGYQTQSDALAQLVNMAESAEPIDISEFNQRIETAQTLMRAQDIDAIYLNAGTNLEYFTGLRWYPSERLVGAILPVEGTPKLIAPAFELGSLEQAMQVPLEPLLWEEHESPIELMAQTLRDAFGDDVRIGLDESTAYSFVARLEQCIPAQQLCDAKSVIAECRMRKSSAELALIQTAMDMTIAVHRATASMLKEGISASEVRQFIDEAHRRVGAAGSFFCIVLFGKATSYPHGVQHEQHLQANDWVLIDTGCKLHGYHSDITRTYAFGEATPEQQRFWQYERQLQQVAFDAAKLGQPCHTVDDAVRHELARLSLEPDYKLPGVPHRTGHGIGMDLHEWPYLVGGDDTPLARGMCFSNEPMVILPEQFGVRLEDHFYMTDDGPKWFTEPSRSLDDPLNLGK</sequence>
<evidence type="ECO:0000256" key="2">
    <source>
        <dbReference type="ARBA" id="ARBA00022723"/>
    </source>
</evidence>
<dbReference type="GO" id="GO:0008237">
    <property type="term" value="F:metallopeptidase activity"/>
    <property type="evidence" value="ECO:0007669"/>
    <property type="project" value="UniProtKB-KW"/>
</dbReference>
<comment type="caution">
    <text evidence="8">The sequence shown here is derived from an EMBL/GenBank/DDBJ whole genome shotgun (WGS) entry which is preliminary data.</text>
</comment>
<dbReference type="InterPro" id="IPR036005">
    <property type="entry name" value="Creatinase/aminopeptidase-like"/>
</dbReference>
<keyword evidence="4" id="KW-0482">Metalloprotease</keyword>
<dbReference type="Pfam" id="PF00557">
    <property type="entry name" value="Peptidase_M24"/>
    <property type="match status" value="1"/>
</dbReference>
<dbReference type="PROSITE" id="PS00491">
    <property type="entry name" value="PROLINE_PEPTIDASE"/>
    <property type="match status" value="1"/>
</dbReference>
<dbReference type="Gene3D" id="3.90.230.10">
    <property type="entry name" value="Creatinase/methionine aminopeptidase superfamily"/>
    <property type="match status" value="1"/>
</dbReference>
<evidence type="ECO:0000256" key="5">
    <source>
        <dbReference type="RuleBase" id="RU000590"/>
    </source>
</evidence>
<dbReference type="InterPro" id="IPR000994">
    <property type="entry name" value="Pept_M24"/>
</dbReference>
<reference evidence="9" key="1">
    <citation type="journal article" date="2018" name="Front. Microbiol.">
        <title>Genome-Based Analysis Reveals the Taxonomy and Diversity of the Family Idiomarinaceae.</title>
        <authorList>
            <person name="Liu Y."/>
            <person name="Lai Q."/>
            <person name="Shao Z."/>
        </authorList>
    </citation>
    <scope>NUCLEOTIDE SEQUENCE [LARGE SCALE GENOMIC DNA]</scope>
    <source>
        <strain evidence="9">F23</strain>
    </source>
</reference>
<dbReference type="InterPro" id="IPR050659">
    <property type="entry name" value="Peptidase_M24B"/>
</dbReference>
<feature type="domain" description="Peptidase M24" evidence="6">
    <location>
        <begin position="177"/>
        <end position="383"/>
    </location>
</feature>